<evidence type="ECO:0000313" key="1">
    <source>
        <dbReference type="EnsemblMetazoa" id="AALFPA23_000059.P84"/>
    </source>
</evidence>
<dbReference type="Proteomes" id="UP000069940">
    <property type="component" value="Unassembled WGS sequence"/>
</dbReference>
<proteinExistence type="predicted"/>
<reference evidence="2" key="1">
    <citation type="journal article" date="2015" name="Proc. Natl. Acad. Sci. U.S.A.">
        <title>Genome sequence of the Asian Tiger mosquito, Aedes albopictus, reveals insights into its biology, genetics, and evolution.</title>
        <authorList>
            <person name="Chen X.G."/>
            <person name="Jiang X."/>
            <person name="Gu J."/>
            <person name="Xu M."/>
            <person name="Wu Y."/>
            <person name="Deng Y."/>
            <person name="Zhang C."/>
            <person name="Bonizzoni M."/>
            <person name="Dermauw W."/>
            <person name="Vontas J."/>
            <person name="Armbruster P."/>
            <person name="Huang X."/>
            <person name="Yang Y."/>
            <person name="Zhang H."/>
            <person name="He W."/>
            <person name="Peng H."/>
            <person name="Liu Y."/>
            <person name="Wu K."/>
            <person name="Chen J."/>
            <person name="Lirakis M."/>
            <person name="Topalis P."/>
            <person name="Van Leeuwen T."/>
            <person name="Hall A.B."/>
            <person name="Jiang X."/>
            <person name="Thorpe C."/>
            <person name="Mueller R.L."/>
            <person name="Sun C."/>
            <person name="Waterhouse R.M."/>
            <person name="Yan G."/>
            <person name="Tu Z.J."/>
            <person name="Fang X."/>
            <person name="James A.A."/>
        </authorList>
    </citation>
    <scope>NUCLEOTIDE SEQUENCE [LARGE SCALE GENOMIC DNA]</scope>
    <source>
        <strain evidence="2">Foshan</strain>
    </source>
</reference>
<protein>
    <recommendedName>
        <fullName evidence="3">ZAD domain-containing protein</fullName>
    </recommendedName>
</protein>
<dbReference type="PANTHER" id="PTHR46114">
    <property type="entry name" value="APPLE DOMAIN-CONTAINING PROTEIN"/>
    <property type="match status" value="1"/>
</dbReference>
<accession>A0ABM1XIQ2</accession>
<dbReference type="RefSeq" id="XP_062712665.1">
    <property type="nucleotide sequence ID" value="XM_062856681.1"/>
</dbReference>
<reference evidence="1" key="2">
    <citation type="submission" date="2025-05" db="UniProtKB">
        <authorList>
            <consortium name="EnsemblMetazoa"/>
        </authorList>
    </citation>
    <scope>IDENTIFICATION</scope>
    <source>
        <strain evidence="1">Foshan</strain>
    </source>
</reference>
<keyword evidence="2" id="KW-1185">Reference proteome</keyword>
<evidence type="ECO:0008006" key="3">
    <source>
        <dbReference type="Google" id="ProtNLM"/>
    </source>
</evidence>
<dbReference type="EnsemblMetazoa" id="AALFPA23_000059.R84">
    <property type="protein sequence ID" value="AALFPA23_000059.P84"/>
    <property type="gene ID" value="AALFPA23_000059"/>
</dbReference>
<organism evidence="1 2">
    <name type="scientific">Aedes albopictus</name>
    <name type="common">Asian tiger mosquito</name>
    <name type="synonym">Stegomyia albopicta</name>
    <dbReference type="NCBI Taxonomy" id="7160"/>
    <lineage>
        <taxon>Eukaryota</taxon>
        <taxon>Metazoa</taxon>
        <taxon>Ecdysozoa</taxon>
        <taxon>Arthropoda</taxon>
        <taxon>Hexapoda</taxon>
        <taxon>Insecta</taxon>
        <taxon>Pterygota</taxon>
        <taxon>Neoptera</taxon>
        <taxon>Endopterygota</taxon>
        <taxon>Diptera</taxon>
        <taxon>Nematocera</taxon>
        <taxon>Culicoidea</taxon>
        <taxon>Culicidae</taxon>
        <taxon>Culicinae</taxon>
        <taxon>Aedini</taxon>
        <taxon>Aedes</taxon>
        <taxon>Stegomyia</taxon>
    </lineage>
</organism>
<name>A0ABM1XIQ2_AEDAL</name>
<dbReference type="GeneID" id="115268078"/>
<evidence type="ECO:0000313" key="2">
    <source>
        <dbReference type="Proteomes" id="UP000069940"/>
    </source>
</evidence>
<sequence length="576" mass="66697">MDIPSSGAPIFRTAQHILPVPPGLKRDEPTSSTTCRFSPDQFCYVCGIFLTRSAEKRLIDLNDLASQSYKAYFGINIINQDKPWAPHYMCDKCRRNLTGWFAGENRTVSLTMPKLWFQTVHSDSCYFCRTANASGRINVTSDVNLNASTSSAPSLNPVEPQIESGSYSTITHDSSTTMICSTDSENKAPHFINKQDLSDLTRDLGLSKEKAQILASRLKEWNLLKEDVNITDIRSRHKPFLKFFTTRNDIVYCCDINGLFKALDIEHIPEEWRLFIDGSSKSLKAVLLNNGNKLSSIPLAYTTKLKETYESTSLILRLIRYENHLWEVIGDFKMVTFLMGLQGGFTKYCCFLCLWNSRDISNHFVRRNWPNREKYQVGKDNIKYVPLVDRNKVLMPPLHIKLGLAKQFIKALDKECEAFRYLRELFPAISEAKLKEGILVGPQIKKIIENERFQELLPSKNEKDAWQSFVLVTRNFLGNNRTANYRELVETMIEHFRKMGCKMSLKLHVLHSHLDRFKDNNGAYSEEHGERFHQDLNEFEQRYHGKNYESMLADFMWSTKYDLPNVEHHRRVSYKS</sequence>
<dbReference type="PANTHER" id="PTHR46114:SF1">
    <property type="entry name" value="ZAD DOMAIN-CONTAINING PROTEIN"/>
    <property type="match status" value="1"/>
</dbReference>